<dbReference type="NCBIfam" id="TIGR02532">
    <property type="entry name" value="IV_pilin_GFxxxE"/>
    <property type="match status" value="1"/>
</dbReference>
<evidence type="ECO:0000313" key="2">
    <source>
        <dbReference type="EMBL" id="AGA31374.1"/>
    </source>
</evidence>
<accession>L0DPU2</accession>
<dbReference type="OrthoDB" id="263171at2"/>
<sequence length="370" mass="39313">MHKSSRRYGFTLIELLVVIAIIAVLIALLLPAVQAAREAARRMQCTNNLKQLGLACMNYESSNSVFPAHSMMYPTGATAQLPFSWMPSLLQYTEQNAMYNAINFNVEPMHTGFGGYMNSTASTAKMGMLACPSDSSSEGVRTWPGNTSRFYGTTNYMGNMGGPGVLRVASGTIIPAKGSPQTSEYSAGNFSTVTISSVTDGTSNTALMSERLIGRQSGTLGTQLPRSSNMARIAVFVSPTGVGVTGNVADATTFVRACQNLPGTVTGRYWTASQLWIATYPQWVVITGYNHFGTPNQMNCHNPNDPGTNASTNAYVGLAGSAPPSSNHSGGVNLAFADGSVRFIKDTVSLQTWWALGSRNGGEVVSADAY</sequence>
<dbReference type="SUPFAM" id="SSF54523">
    <property type="entry name" value="Pili subunits"/>
    <property type="match status" value="1"/>
</dbReference>
<dbReference type="InterPro" id="IPR011453">
    <property type="entry name" value="DUF1559"/>
</dbReference>
<dbReference type="RefSeq" id="WP_015250443.1">
    <property type="nucleotide sequence ID" value="NC_019892.1"/>
</dbReference>
<dbReference type="InterPro" id="IPR027558">
    <property type="entry name" value="Pre_pil_HX9DG_C"/>
</dbReference>
<dbReference type="KEGG" id="saci:Sinac_7335"/>
<dbReference type="Pfam" id="PF07596">
    <property type="entry name" value="SBP_bac_10"/>
    <property type="match status" value="1"/>
</dbReference>
<keyword evidence="3" id="KW-1185">Reference proteome</keyword>
<reference evidence="2 3" key="1">
    <citation type="submission" date="2012-02" db="EMBL/GenBank/DDBJ databases">
        <title>Complete sequence of chromosome of Singulisphaera acidiphila DSM 18658.</title>
        <authorList>
            <consortium name="US DOE Joint Genome Institute (JGI-PGF)"/>
            <person name="Lucas S."/>
            <person name="Copeland A."/>
            <person name="Lapidus A."/>
            <person name="Glavina del Rio T."/>
            <person name="Dalin E."/>
            <person name="Tice H."/>
            <person name="Bruce D."/>
            <person name="Goodwin L."/>
            <person name="Pitluck S."/>
            <person name="Peters L."/>
            <person name="Ovchinnikova G."/>
            <person name="Chertkov O."/>
            <person name="Kyrpides N."/>
            <person name="Mavromatis K."/>
            <person name="Ivanova N."/>
            <person name="Brettin T."/>
            <person name="Detter J.C."/>
            <person name="Han C."/>
            <person name="Larimer F."/>
            <person name="Land M."/>
            <person name="Hauser L."/>
            <person name="Markowitz V."/>
            <person name="Cheng J.-F."/>
            <person name="Hugenholtz P."/>
            <person name="Woyke T."/>
            <person name="Wu D."/>
            <person name="Tindall B."/>
            <person name="Pomrenke H."/>
            <person name="Brambilla E."/>
            <person name="Klenk H.-P."/>
            <person name="Eisen J.A."/>
        </authorList>
    </citation>
    <scope>NUCLEOTIDE SEQUENCE [LARGE SCALE GENOMIC DNA]</scope>
    <source>
        <strain evidence="3">ATCC BAA-1392 / DSM 18658 / VKM B-2454 / MOB10</strain>
    </source>
</reference>
<dbReference type="NCBIfam" id="TIGR04294">
    <property type="entry name" value="pre_pil_HX9DG"/>
    <property type="match status" value="1"/>
</dbReference>
<name>L0DPU2_SINAD</name>
<dbReference type="Pfam" id="PF07963">
    <property type="entry name" value="N_methyl"/>
    <property type="match status" value="1"/>
</dbReference>
<dbReference type="Proteomes" id="UP000010798">
    <property type="component" value="Chromosome"/>
</dbReference>
<dbReference type="HOGENOM" id="CLU_041661_0_0_0"/>
<feature type="domain" description="DUF1559" evidence="1">
    <location>
        <begin position="34"/>
        <end position="349"/>
    </location>
</feature>
<dbReference type="eggNOG" id="COG2165">
    <property type="taxonomic scope" value="Bacteria"/>
</dbReference>
<dbReference type="AlphaFoldDB" id="L0DPU2"/>
<dbReference type="Gene3D" id="3.30.700.10">
    <property type="entry name" value="Glycoprotein, Type 4 Pilin"/>
    <property type="match status" value="1"/>
</dbReference>
<dbReference type="STRING" id="886293.Sinac_7335"/>
<dbReference type="InterPro" id="IPR012902">
    <property type="entry name" value="N_methyl_site"/>
</dbReference>
<organism evidence="2 3">
    <name type="scientific">Singulisphaera acidiphila (strain ATCC BAA-1392 / DSM 18658 / VKM B-2454 / MOB10)</name>
    <dbReference type="NCBI Taxonomy" id="886293"/>
    <lineage>
        <taxon>Bacteria</taxon>
        <taxon>Pseudomonadati</taxon>
        <taxon>Planctomycetota</taxon>
        <taxon>Planctomycetia</taxon>
        <taxon>Isosphaerales</taxon>
        <taxon>Isosphaeraceae</taxon>
        <taxon>Singulisphaera</taxon>
    </lineage>
</organism>
<proteinExistence type="predicted"/>
<dbReference type="EMBL" id="CP003364">
    <property type="protein sequence ID" value="AGA31374.1"/>
    <property type="molecule type" value="Genomic_DNA"/>
</dbReference>
<gene>
    <name evidence="2" type="ordered locus">Sinac_7335</name>
</gene>
<evidence type="ECO:0000313" key="3">
    <source>
        <dbReference type="Proteomes" id="UP000010798"/>
    </source>
</evidence>
<dbReference type="InterPro" id="IPR045584">
    <property type="entry name" value="Pilin-like"/>
</dbReference>
<dbReference type="PANTHER" id="PTHR30093:SF2">
    <property type="entry name" value="TYPE II SECRETION SYSTEM PROTEIN H"/>
    <property type="match status" value="1"/>
</dbReference>
<dbReference type="PANTHER" id="PTHR30093">
    <property type="entry name" value="GENERAL SECRETION PATHWAY PROTEIN G"/>
    <property type="match status" value="1"/>
</dbReference>
<protein>
    <submittedName>
        <fullName evidence="2">Prepilin-type N-terminal cleavage/methylation domain-containing protein</fullName>
    </submittedName>
</protein>
<evidence type="ECO:0000259" key="1">
    <source>
        <dbReference type="Pfam" id="PF07596"/>
    </source>
</evidence>